<keyword evidence="1" id="KW-0805">Transcription regulation</keyword>
<dbReference type="RefSeq" id="WP_177103635.1">
    <property type="nucleotide sequence ID" value="NZ_JACAQB010000008.1"/>
</dbReference>
<dbReference type="EMBL" id="JACAQB010000008">
    <property type="protein sequence ID" value="NWB98014.1"/>
    <property type="molecule type" value="Genomic_DNA"/>
</dbReference>
<evidence type="ECO:0000313" key="5">
    <source>
        <dbReference type="Proteomes" id="UP000539985"/>
    </source>
</evidence>
<dbReference type="GO" id="GO:0043565">
    <property type="term" value="F:sequence-specific DNA binding"/>
    <property type="evidence" value="ECO:0007669"/>
    <property type="project" value="InterPro"/>
</dbReference>
<dbReference type="Pfam" id="PF06719">
    <property type="entry name" value="AraC_N"/>
    <property type="match status" value="1"/>
</dbReference>
<protein>
    <submittedName>
        <fullName evidence="4">AraC family transcriptional regulator</fullName>
    </submittedName>
</protein>
<feature type="domain" description="HTH araC/xylS-type" evidence="3">
    <location>
        <begin position="189"/>
        <end position="287"/>
    </location>
</feature>
<evidence type="ECO:0000313" key="4">
    <source>
        <dbReference type="EMBL" id="NWB98014.1"/>
    </source>
</evidence>
<keyword evidence="2" id="KW-0804">Transcription</keyword>
<organism evidence="4 5">
    <name type="scientific">Pseudomonas gingeri</name>
    <dbReference type="NCBI Taxonomy" id="117681"/>
    <lineage>
        <taxon>Bacteria</taxon>
        <taxon>Pseudomonadati</taxon>
        <taxon>Pseudomonadota</taxon>
        <taxon>Gammaproteobacteria</taxon>
        <taxon>Pseudomonadales</taxon>
        <taxon>Pseudomonadaceae</taxon>
        <taxon>Pseudomonas</taxon>
    </lineage>
</organism>
<accession>A0A7Y8C3S6</accession>
<dbReference type="PROSITE" id="PS01124">
    <property type="entry name" value="HTH_ARAC_FAMILY_2"/>
    <property type="match status" value="1"/>
</dbReference>
<dbReference type="AlphaFoldDB" id="A0A7Y8C3S6"/>
<sequence>MNNRLDELKHFVRLHARGQQTATGMSRLSIMMGETRTGRLPGLYDPMICLVLQGAKRVMIGDQVLEYGAGCYFIASAEVPASGEVIDASPQLPYLAVALGFDAEVIASLLLEMPVVGEKSLGRSFAVNVADNELIDAFGRMLRLMARPQEIAVLAPLLEREILFRLLMGPQGNMLRQIARADSRLSRVRRVLNWIRQHYVEGFRVEDLARIADMSPSALHRHFKAITAMTPIQYQKRIRLHEARRRLLAMPGDAAGVAFDVGYESASQFSREYARLFGVPPARDVRLRRAKTEGEVSG</sequence>
<dbReference type="SUPFAM" id="SSF46689">
    <property type="entry name" value="Homeodomain-like"/>
    <property type="match status" value="2"/>
</dbReference>
<dbReference type="InterPro" id="IPR009594">
    <property type="entry name" value="Tscrpt_reg_HTH_AraC_N"/>
</dbReference>
<proteinExistence type="predicted"/>
<dbReference type="GO" id="GO:0003700">
    <property type="term" value="F:DNA-binding transcription factor activity"/>
    <property type="evidence" value="ECO:0007669"/>
    <property type="project" value="InterPro"/>
</dbReference>
<reference evidence="4 5" key="1">
    <citation type="submission" date="2020-04" db="EMBL/GenBank/DDBJ databases">
        <title>Molecular characterization of pseudomonads from Agaricus bisporus reveal novel blotch 2 pathogens in Western Europe.</title>
        <authorList>
            <person name="Taparia T."/>
            <person name="Krijger M."/>
            <person name="Haynes E."/>
            <person name="Elpinstone J.G."/>
            <person name="Noble R."/>
            <person name="Van Der Wolf J."/>
        </authorList>
    </citation>
    <scope>NUCLEOTIDE SEQUENCE [LARGE SCALE GENOMIC DNA]</scope>
    <source>
        <strain evidence="4 5">H7001</strain>
    </source>
</reference>
<dbReference type="PANTHER" id="PTHR43436:SF1">
    <property type="entry name" value="TRANSCRIPTIONAL REGULATORY PROTEIN"/>
    <property type="match status" value="1"/>
</dbReference>
<evidence type="ECO:0000259" key="3">
    <source>
        <dbReference type="PROSITE" id="PS01124"/>
    </source>
</evidence>
<dbReference type="PANTHER" id="PTHR43436">
    <property type="entry name" value="ARAC-FAMILY TRANSCRIPTIONAL REGULATOR"/>
    <property type="match status" value="1"/>
</dbReference>
<dbReference type="Gene3D" id="1.10.10.60">
    <property type="entry name" value="Homeodomain-like"/>
    <property type="match status" value="1"/>
</dbReference>
<evidence type="ECO:0000256" key="2">
    <source>
        <dbReference type="ARBA" id="ARBA00023163"/>
    </source>
</evidence>
<gene>
    <name evidence="4" type="ORF">HX882_19130</name>
</gene>
<dbReference type="Pfam" id="PF12833">
    <property type="entry name" value="HTH_18"/>
    <property type="match status" value="1"/>
</dbReference>
<comment type="caution">
    <text evidence="4">The sequence shown here is derived from an EMBL/GenBank/DDBJ whole genome shotgun (WGS) entry which is preliminary data.</text>
</comment>
<dbReference type="Proteomes" id="UP000539985">
    <property type="component" value="Unassembled WGS sequence"/>
</dbReference>
<evidence type="ECO:0000256" key="1">
    <source>
        <dbReference type="ARBA" id="ARBA00023015"/>
    </source>
</evidence>
<name>A0A7Y8C3S6_9PSED</name>
<dbReference type="SMART" id="SM00342">
    <property type="entry name" value="HTH_ARAC"/>
    <property type="match status" value="1"/>
</dbReference>
<dbReference type="InterPro" id="IPR009057">
    <property type="entry name" value="Homeodomain-like_sf"/>
</dbReference>
<dbReference type="InterPro" id="IPR018060">
    <property type="entry name" value="HTH_AraC"/>
</dbReference>